<dbReference type="Pfam" id="PF07729">
    <property type="entry name" value="FCD"/>
    <property type="match status" value="1"/>
</dbReference>
<dbReference type="InterPro" id="IPR036388">
    <property type="entry name" value="WH-like_DNA-bd_sf"/>
</dbReference>
<feature type="compositionally biased region" description="Basic and acidic residues" evidence="4">
    <location>
        <begin position="40"/>
        <end position="49"/>
    </location>
</feature>
<dbReference type="Gene3D" id="1.10.10.10">
    <property type="entry name" value="Winged helix-like DNA-binding domain superfamily/Winged helix DNA-binding domain"/>
    <property type="match status" value="1"/>
</dbReference>
<feature type="region of interest" description="Disordered" evidence="4">
    <location>
        <begin position="1"/>
        <end position="123"/>
    </location>
</feature>
<accession>A0ABQ2MV05</accession>
<name>A0ABQ2MV05_9ACTN</name>
<keyword evidence="1" id="KW-0805">Transcription regulation</keyword>
<keyword evidence="2" id="KW-0238">DNA-binding</keyword>
<evidence type="ECO:0000256" key="1">
    <source>
        <dbReference type="ARBA" id="ARBA00023015"/>
    </source>
</evidence>
<protein>
    <recommendedName>
        <fullName evidence="5">HTH gntR-type domain-containing protein</fullName>
    </recommendedName>
</protein>
<gene>
    <name evidence="6" type="ORF">GCM10012287_56230</name>
</gene>
<comment type="caution">
    <text evidence="6">The sequence shown here is derived from an EMBL/GenBank/DDBJ whole genome shotgun (WGS) entry which is preliminary data.</text>
</comment>
<dbReference type="SUPFAM" id="SSF48008">
    <property type="entry name" value="GntR ligand-binding domain-like"/>
    <property type="match status" value="1"/>
</dbReference>
<keyword evidence="3" id="KW-0804">Transcription</keyword>
<dbReference type="EMBL" id="BMMP01000029">
    <property type="protein sequence ID" value="GGO58323.1"/>
    <property type="molecule type" value="Genomic_DNA"/>
</dbReference>
<dbReference type="InterPro" id="IPR011711">
    <property type="entry name" value="GntR_C"/>
</dbReference>
<evidence type="ECO:0000256" key="2">
    <source>
        <dbReference type="ARBA" id="ARBA00023125"/>
    </source>
</evidence>
<dbReference type="InterPro" id="IPR036390">
    <property type="entry name" value="WH_DNA-bd_sf"/>
</dbReference>
<dbReference type="PANTHER" id="PTHR43537">
    <property type="entry name" value="TRANSCRIPTIONAL REGULATOR, GNTR FAMILY"/>
    <property type="match status" value="1"/>
</dbReference>
<dbReference type="CDD" id="cd07377">
    <property type="entry name" value="WHTH_GntR"/>
    <property type="match status" value="1"/>
</dbReference>
<reference evidence="7" key="1">
    <citation type="journal article" date="2019" name="Int. J. Syst. Evol. Microbiol.">
        <title>The Global Catalogue of Microorganisms (GCM) 10K type strain sequencing project: providing services to taxonomists for standard genome sequencing and annotation.</title>
        <authorList>
            <consortium name="The Broad Institute Genomics Platform"/>
            <consortium name="The Broad Institute Genome Sequencing Center for Infectious Disease"/>
            <person name="Wu L."/>
            <person name="Ma J."/>
        </authorList>
    </citation>
    <scope>NUCLEOTIDE SEQUENCE [LARGE SCALE GENOMIC DNA]</scope>
    <source>
        <strain evidence="7">CGMCC 4.7178</strain>
    </source>
</reference>
<organism evidence="6 7">
    <name type="scientific">Streptomyces daqingensis</name>
    <dbReference type="NCBI Taxonomy" id="1472640"/>
    <lineage>
        <taxon>Bacteria</taxon>
        <taxon>Bacillati</taxon>
        <taxon>Actinomycetota</taxon>
        <taxon>Actinomycetes</taxon>
        <taxon>Kitasatosporales</taxon>
        <taxon>Streptomycetaceae</taxon>
        <taxon>Streptomyces</taxon>
    </lineage>
</organism>
<dbReference type="SUPFAM" id="SSF46785">
    <property type="entry name" value="Winged helix' DNA-binding domain"/>
    <property type="match status" value="1"/>
</dbReference>
<keyword evidence="7" id="KW-1185">Reference proteome</keyword>
<dbReference type="Pfam" id="PF00392">
    <property type="entry name" value="GntR"/>
    <property type="match status" value="1"/>
</dbReference>
<dbReference type="InterPro" id="IPR008920">
    <property type="entry name" value="TF_FadR/GntR_C"/>
</dbReference>
<dbReference type="Gene3D" id="1.20.120.530">
    <property type="entry name" value="GntR ligand-binding domain-like"/>
    <property type="match status" value="1"/>
</dbReference>
<feature type="compositionally biased region" description="Low complexity" evidence="4">
    <location>
        <begin position="64"/>
        <end position="91"/>
    </location>
</feature>
<dbReference type="SMART" id="SM00895">
    <property type="entry name" value="FCD"/>
    <property type="match status" value="1"/>
</dbReference>
<proteinExistence type="predicted"/>
<evidence type="ECO:0000313" key="6">
    <source>
        <dbReference type="EMBL" id="GGO58323.1"/>
    </source>
</evidence>
<evidence type="ECO:0000313" key="7">
    <source>
        <dbReference type="Proteomes" id="UP000631535"/>
    </source>
</evidence>
<sequence length="322" mass="33879">MEQTGADAPEQEGRTALHPRLLPQSLPVGEQHPAGADDDQGARGEHVHSEPAAPGGTSVPVVPRARGTSGSRDAARAAGVGAAATAMGAAGPRPSGRGTPARGARGVRDPGEAGAPKQPERHSVRAQVLDALREALLSGELVPGEVYSAPALAERFGVSATPVREAMQRLVCEGAVETVPNRGFRVAVCSDRDLAELAEIRALLEVPSVLEAARAMPPECWERLRPYADEALRTAQGGDRTAYAEADSAFHGALLELTGNRQLVAVAADIQRRAQRRPAPVAPSTCAAELLEDARGHFEMLDALRTRDLATVERLMREHVAC</sequence>
<evidence type="ECO:0000256" key="4">
    <source>
        <dbReference type="SAM" id="MobiDB-lite"/>
    </source>
</evidence>
<dbReference type="Proteomes" id="UP000631535">
    <property type="component" value="Unassembled WGS sequence"/>
</dbReference>
<evidence type="ECO:0000256" key="3">
    <source>
        <dbReference type="ARBA" id="ARBA00023163"/>
    </source>
</evidence>
<evidence type="ECO:0000259" key="5">
    <source>
        <dbReference type="PROSITE" id="PS50949"/>
    </source>
</evidence>
<dbReference type="PROSITE" id="PS50949">
    <property type="entry name" value="HTH_GNTR"/>
    <property type="match status" value="1"/>
</dbReference>
<feature type="domain" description="HTH gntR-type" evidence="5">
    <location>
        <begin position="122"/>
        <end position="189"/>
    </location>
</feature>
<dbReference type="InterPro" id="IPR000524">
    <property type="entry name" value="Tscrpt_reg_HTH_GntR"/>
</dbReference>
<dbReference type="SMART" id="SM00345">
    <property type="entry name" value="HTH_GNTR"/>
    <property type="match status" value="1"/>
</dbReference>
<dbReference type="PANTHER" id="PTHR43537:SF45">
    <property type="entry name" value="GNTR FAMILY REGULATORY PROTEIN"/>
    <property type="match status" value="1"/>
</dbReference>